<evidence type="ECO:0000313" key="1">
    <source>
        <dbReference type="EMBL" id="CAF2152448.1"/>
    </source>
</evidence>
<organism evidence="1 2">
    <name type="scientific">Rotaria magnacalcarata</name>
    <dbReference type="NCBI Taxonomy" id="392030"/>
    <lineage>
        <taxon>Eukaryota</taxon>
        <taxon>Metazoa</taxon>
        <taxon>Spiralia</taxon>
        <taxon>Gnathifera</taxon>
        <taxon>Rotifera</taxon>
        <taxon>Eurotatoria</taxon>
        <taxon>Bdelloidea</taxon>
        <taxon>Philodinida</taxon>
        <taxon>Philodinidae</taxon>
        <taxon>Rotaria</taxon>
    </lineage>
</organism>
<dbReference type="Proteomes" id="UP000663824">
    <property type="component" value="Unassembled WGS sequence"/>
</dbReference>
<accession>A0A816Y4P1</accession>
<evidence type="ECO:0000313" key="2">
    <source>
        <dbReference type="Proteomes" id="UP000663824"/>
    </source>
</evidence>
<protein>
    <submittedName>
        <fullName evidence="1">Uncharacterized protein</fullName>
    </submittedName>
</protein>
<reference evidence="1" key="1">
    <citation type="submission" date="2021-02" db="EMBL/GenBank/DDBJ databases">
        <authorList>
            <person name="Nowell W R."/>
        </authorList>
    </citation>
    <scope>NUCLEOTIDE SEQUENCE</scope>
</reference>
<gene>
    <name evidence="1" type="ORF">MBJ925_LOCUS31530</name>
</gene>
<dbReference type="AlphaFoldDB" id="A0A816Y4P1"/>
<sequence>MAANDKMHVDFLPNERFHEIFKHLSMIGLVRAFHGLTIRLDELVLQHLQINNYVDLCSASTQKINMCRSEFLPRLVDPVESFYLSNHHHAQNQIDQFFKTGFNLSQFTSLKSISLSYIRSPRIMDKI</sequence>
<name>A0A816Y4P1_9BILA</name>
<dbReference type="EMBL" id="CAJNRE010017193">
    <property type="protein sequence ID" value="CAF2152448.1"/>
    <property type="molecule type" value="Genomic_DNA"/>
</dbReference>
<proteinExistence type="predicted"/>
<comment type="caution">
    <text evidence="1">The sequence shown here is derived from an EMBL/GenBank/DDBJ whole genome shotgun (WGS) entry which is preliminary data.</text>
</comment>